<dbReference type="PANTHER" id="PTHR44196">
    <property type="entry name" value="DEHYDROGENASE/REDUCTASE SDR FAMILY MEMBER 7B"/>
    <property type="match status" value="1"/>
</dbReference>
<protein>
    <submittedName>
        <fullName evidence="4">SDR family NAD(P)-dependent oxidoreductase</fullName>
    </submittedName>
</protein>
<keyword evidence="2" id="KW-0560">Oxidoreductase</keyword>
<evidence type="ECO:0000256" key="3">
    <source>
        <dbReference type="RuleBase" id="RU000363"/>
    </source>
</evidence>
<dbReference type="RefSeq" id="WP_265790891.1">
    <property type="nucleotide sequence ID" value="NZ_BAABRS010000003.1"/>
</dbReference>
<comment type="similarity">
    <text evidence="1 3">Belongs to the short-chain dehydrogenases/reductases (SDR) family.</text>
</comment>
<comment type="caution">
    <text evidence="4">The sequence shown here is derived from an EMBL/GenBank/DDBJ whole genome shotgun (WGS) entry which is preliminary data.</text>
</comment>
<reference evidence="4 5" key="1">
    <citation type="submission" date="2021-11" db="EMBL/GenBank/DDBJ databases">
        <title>Aliifidinibius sp. nov., a new bacterium isolated from saline soil.</title>
        <authorList>
            <person name="Galisteo C."/>
            <person name="De La Haba R."/>
            <person name="Sanchez-Porro C."/>
            <person name="Ventosa A."/>
        </authorList>
    </citation>
    <scope>NUCLEOTIDE SEQUENCE [LARGE SCALE GENOMIC DNA]</scope>
    <source>
        <strain evidence="4 5">KACC 190600</strain>
    </source>
</reference>
<dbReference type="PRINTS" id="PR00080">
    <property type="entry name" value="SDRFAMILY"/>
</dbReference>
<dbReference type="Gene3D" id="3.40.50.720">
    <property type="entry name" value="NAD(P)-binding Rossmann-like Domain"/>
    <property type="match status" value="1"/>
</dbReference>
<dbReference type="SUPFAM" id="SSF51735">
    <property type="entry name" value="NAD(P)-binding Rossmann-fold domains"/>
    <property type="match status" value="1"/>
</dbReference>
<evidence type="ECO:0000256" key="2">
    <source>
        <dbReference type="ARBA" id="ARBA00023002"/>
    </source>
</evidence>
<proteinExistence type="inferred from homology"/>
<dbReference type="InterPro" id="IPR002347">
    <property type="entry name" value="SDR_fam"/>
</dbReference>
<dbReference type="InterPro" id="IPR036291">
    <property type="entry name" value="NAD(P)-bd_dom_sf"/>
</dbReference>
<accession>A0ABT3Q1A7</accession>
<dbReference type="Pfam" id="PF00106">
    <property type="entry name" value="adh_short"/>
    <property type="match status" value="1"/>
</dbReference>
<evidence type="ECO:0000256" key="1">
    <source>
        <dbReference type="ARBA" id="ARBA00006484"/>
    </source>
</evidence>
<gene>
    <name evidence="4" type="ORF">LQ318_13355</name>
</gene>
<evidence type="ECO:0000313" key="5">
    <source>
        <dbReference type="Proteomes" id="UP001207337"/>
    </source>
</evidence>
<dbReference type="Proteomes" id="UP001207337">
    <property type="component" value="Unassembled WGS sequence"/>
</dbReference>
<dbReference type="EMBL" id="JAJNDC010000003">
    <property type="protein sequence ID" value="MCW9713892.1"/>
    <property type="molecule type" value="Genomic_DNA"/>
</dbReference>
<name>A0ABT3Q1A7_9BACT</name>
<dbReference type="PANTHER" id="PTHR44196:SF1">
    <property type="entry name" value="DEHYDROGENASE_REDUCTASE SDR FAMILY MEMBER 7B"/>
    <property type="match status" value="1"/>
</dbReference>
<keyword evidence="5" id="KW-1185">Reference proteome</keyword>
<dbReference type="PRINTS" id="PR00081">
    <property type="entry name" value="GDHRDH"/>
</dbReference>
<organism evidence="4 5">
    <name type="scientific">Fodinibius salicampi</name>
    <dbReference type="NCBI Taxonomy" id="1920655"/>
    <lineage>
        <taxon>Bacteria</taxon>
        <taxon>Pseudomonadati</taxon>
        <taxon>Balneolota</taxon>
        <taxon>Balneolia</taxon>
        <taxon>Balneolales</taxon>
        <taxon>Balneolaceae</taxon>
        <taxon>Fodinibius</taxon>
    </lineage>
</organism>
<sequence>MTLQNNTVLITGGSSGIGFELAKQLTKQDNRVLICGRSIDKLEKAKRLLPDIHYLQCDISRADECNKLASWIHNEHPDCNILINNAAIVHTDHFFEDDYILEKANTEVQTKLMGPIRLSKLFIPILQKNKRARIINITTGLVYVPRATYPFYNATKAALHSFTQVLRSQLNSSPIDVIEVLFPAVDTPWHKGNPPAIAISTEEAVQGMLTGLKKGKEEIRVGKVKLLYLLSRIAPNFAFKKLNSLANR</sequence>
<evidence type="ECO:0000313" key="4">
    <source>
        <dbReference type="EMBL" id="MCW9713892.1"/>
    </source>
</evidence>